<evidence type="ECO:0000313" key="3">
    <source>
        <dbReference type="Proteomes" id="UP000315750"/>
    </source>
</evidence>
<accession>A0A518AUS0</accession>
<keyword evidence="1" id="KW-0472">Membrane</keyword>
<dbReference type="Proteomes" id="UP000315750">
    <property type="component" value="Chromosome"/>
</dbReference>
<gene>
    <name evidence="2" type="ORF">Pan181_47030</name>
</gene>
<feature type="transmembrane region" description="Helical" evidence="1">
    <location>
        <begin position="76"/>
        <end position="100"/>
    </location>
</feature>
<dbReference type="RefSeq" id="WP_145250488.1">
    <property type="nucleotide sequence ID" value="NZ_CP036278.1"/>
</dbReference>
<reference evidence="2 3" key="1">
    <citation type="submission" date="2019-02" db="EMBL/GenBank/DDBJ databases">
        <title>Deep-cultivation of Planctomycetes and their phenomic and genomic characterization uncovers novel biology.</title>
        <authorList>
            <person name="Wiegand S."/>
            <person name="Jogler M."/>
            <person name="Boedeker C."/>
            <person name="Pinto D."/>
            <person name="Vollmers J."/>
            <person name="Rivas-Marin E."/>
            <person name="Kohn T."/>
            <person name="Peeters S.H."/>
            <person name="Heuer A."/>
            <person name="Rast P."/>
            <person name="Oberbeckmann S."/>
            <person name="Bunk B."/>
            <person name="Jeske O."/>
            <person name="Meyerdierks A."/>
            <person name="Storesund J.E."/>
            <person name="Kallscheuer N."/>
            <person name="Luecker S."/>
            <person name="Lage O.M."/>
            <person name="Pohl T."/>
            <person name="Merkel B.J."/>
            <person name="Hornburger P."/>
            <person name="Mueller R.-W."/>
            <person name="Bruemmer F."/>
            <person name="Labrenz M."/>
            <person name="Spormann A.M."/>
            <person name="Op den Camp H."/>
            <person name="Overmann J."/>
            <person name="Amann R."/>
            <person name="Jetten M.S.M."/>
            <person name="Mascher T."/>
            <person name="Medema M.H."/>
            <person name="Devos D.P."/>
            <person name="Kaster A.-K."/>
            <person name="Ovreas L."/>
            <person name="Rohde M."/>
            <person name="Galperin M.Y."/>
            <person name="Jogler C."/>
        </authorList>
    </citation>
    <scope>NUCLEOTIDE SEQUENCE [LARGE SCALE GENOMIC DNA]</scope>
    <source>
        <strain evidence="2 3">Pan181</strain>
    </source>
</reference>
<evidence type="ECO:0000256" key="1">
    <source>
        <dbReference type="SAM" id="Phobius"/>
    </source>
</evidence>
<dbReference type="EMBL" id="CP036278">
    <property type="protein sequence ID" value="QDU58466.1"/>
    <property type="molecule type" value="Genomic_DNA"/>
</dbReference>
<keyword evidence="1" id="KW-1133">Transmembrane helix</keyword>
<evidence type="ECO:0000313" key="2">
    <source>
        <dbReference type="EMBL" id="QDU58466.1"/>
    </source>
</evidence>
<proteinExistence type="predicted"/>
<organism evidence="2 3">
    <name type="scientific">Aeoliella mucimassa</name>
    <dbReference type="NCBI Taxonomy" id="2527972"/>
    <lineage>
        <taxon>Bacteria</taxon>
        <taxon>Pseudomonadati</taxon>
        <taxon>Planctomycetota</taxon>
        <taxon>Planctomycetia</taxon>
        <taxon>Pirellulales</taxon>
        <taxon>Lacipirellulaceae</taxon>
        <taxon>Aeoliella</taxon>
    </lineage>
</organism>
<dbReference type="AlphaFoldDB" id="A0A518AUS0"/>
<protein>
    <submittedName>
        <fullName evidence="2">Uncharacterized protein</fullName>
    </submittedName>
</protein>
<keyword evidence="1" id="KW-0812">Transmembrane</keyword>
<dbReference type="KEGG" id="amuc:Pan181_47030"/>
<keyword evidence="3" id="KW-1185">Reference proteome</keyword>
<sequence>MLLPVFALLLLVISGLMLDQHRRTWLEAKHSDSIDNRDQRAARAQYLRRMRASGAIGVIALLLIVKPIVPREPLLFTLYVLVLVVLCGWIFMLALVDSFATQLRLRRSRRETASLEAKLEAELQEFRKQHEKD</sequence>
<name>A0A518AUS0_9BACT</name>